<dbReference type="OrthoDB" id="583532at2"/>
<dbReference type="Pfam" id="PF11740">
    <property type="entry name" value="KfrA_N"/>
    <property type="match status" value="1"/>
</dbReference>
<accession>A0A1Y6DCD4</accession>
<keyword evidence="5" id="KW-1185">Reference proteome</keyword>
<feature type="coiled-coil region" evidence="1">
    <location>
        <begin position="83"/>
        <end position="187"/>
    </location>
</feature>
<name>A0A1Y6DCD4_9GAMM</name>
<evidence type="ECO:0000313" key="5">
    <source>
        <dbReference type="Proteomes" id="UP000192923"/>
    </source>
</evidence>
<dbReference type="EMBL" id="FXAM01000006">
    <property type="protein sequence ID" value="SMF97892.1"/>
    <property type="molecule type" value="Genomic_DNA"/>
</dbReference>
<dbReference type="RefSeq" id="WP_085216867.1">
    <property type="nucleotide sequence ID" value="NZ_FXAM01000006.1"/>
</dbReference>
<protein>
    <submittedName>
        <fullName evidence="4">Replication region DNA-binding N-term</fullName>
    </submittedName>
</protein>
<keyword evidence="1" id="KW-0175">Coiled coil</keyword>
<evidence type="ECO:0000256" key="1">
    <source>
        <dbReference type="SAM" id="Coils"/>
    </source>
</evidence>
<evidence type="ECO:0000313" key="3">
    <source>
        <dbReference type="EMBL" id="SMF97863.1"/>
    </source>
</evidence>
<dbReference type="Proteomes" id="UP000192923">
    <property type="component" value="Unassembled WGS sequence"/>
</dbReference>
<feature type="domain" description="KfrA N-terminal DNA-binding" evidence="2">
    <location>
        <begin position="7"/>
        <end position="117"/>
    </location>
</feature>
<evidence type="ECO:0000313" key="4">
    <source>
        <dbReference type="EMBL" id="SMF97892.1"/>
    </source>
</evidence>
<dbReference type="STRING" id="1760988.SAMN02949497_4844"/>
<proteinExistence type="predicted"/>
<dbReference type="AlphaFoldDB" id="A0A1Y6DCD4"/>
<reference evidence="4 5" key="1">
    <citation type="submission" date="2016-12" db="EMBL/GenBank/DDBJ databases">
        <authorList>
            <person name="Song W.-J."/>
            <person name="Kurnit D.M."/>
        </authorList>
    </citation>
    <scope>NUCLEOTIDE SEQUENCE [LARGE SCALE GENOMIC DNA]</scope>
    <source>
        <strain evidence="4 5">175</strain>
    </source>
</reference>
<gene>
    <name evidence="3" type="ORF">SAMN02949497_4844</name>
    <name evidence="4" type="ORF">SAMN02949497_4877</name>
</gene>
<evidence type="ECO:0000259" key="2">
    <source>
        <dbReference type="Pfam" id="PF11740"/>
    </source>
</evidence>
<keyword evidence="4" id="KW-0238">DNA-binding</keyword>
<dbReference type="EMBL" id="FXAM01000006">
    <property type="protein sequence ID" value="SMF97863.1"/>
    <property type="molecule type" value="Genomic_DNA"/>
</dbReference>
<sequence>MARPGLTYDQIADAANSVVASGRKPTLESVRSILGSGSNSTIHSALKKWREANPAPLSASTRIPDTLLLELSRALERAGTNARAELEQQLAEERSELDRMASETEVLEDKVAVLQDQVAHLQRERDQAVAVADSREREVQRLQDDLDGERKLRTSAEREVAALTVRLEVEREARSEEKEKITLLEKRILEESSKAAVSESMRETLAAQLHEMQKRVEGNG</sequence>
<organism evidence="4 5">
    <name type="scientific">Methylomagnum ishizawai</name>
    <dbReference type="NCBI Taxonomy" id="1760988"/>
    <lineage>
        <taxon>Bacteria</taxon>
        <taxon>Pseudomonadati</taxon>
        <taxon>Pseudomonadota</taxon>
        <taxon>Gammaproteobacteria</taxon>
        <taxon>Methylococcales</taxon>
        <taxon>Methylococcaceae</taxon>
        <taxon>Methylomagnum</taxon>
    </lineage>
</organism>
<dbReference type="GO" id="GO:0003677">
    <property type="term" value="F:DNA binding"/>
    <property type="evidence" value="ECO:0007669"/>
    <property type="project" value="UniProtKB-KW"/>
</dbReference>
<dbReference type="InterPro" id="IPR021104">
    <property type="entry name" value="KfrA_DNA-bd_N"/>
</dbReference>